<gene>
    <name evidence="2" type="ORF">SAMN04487960_102265</name>
</gene>
<evidence type="ECO:0000313" key="3">
    <source>
        <dbReference type="Proteomes" id="UP000199675"/>
    </source>
</evidence>
<dbReference type="OrthoDB" id="6363294at2"/>
<dbReference type="RefSeq" id="WP_091811622.1">
    <property type="nucleotide sequence ID" value="NZ_FNNE01000002.1"/>
</dbReference>
<accession>A0A1H2SWU3</accession>
<dbReference type="Proteomes" id="UP000199675">
    <property type="component" value="Unassembled WGS sequence"/>
</dbReference>
<dbReference type="AlphaFoldDB" id="A0A1H2SWU3"/>
<keyword evidence="1" id="KW-1133">Transmembrane helix</keyword>
<keyword evidence="3" id="KW-1185">Reference proteome</keyword>
<evidence type="ECO:0000256" key="1">
    <source>
        <dbReference type="SAM" id="Phobius"/>
    </source>
</evidence>
<evidence type="ECO:0000313" key="2">
    <source>
        <dbReference type="EMBL" id="SDW36082.1"/>
    </source>
</evidence>
<keyword evidence="1" id="KW-0472">Membrane</keyword>
<dbReference type="EMBL" id="FNNE01000002">
    <property type="protein sequence ID" value="SDW36082.1"/>
    <property type="molecule type" value="Genomic_DNA"/>
</dbReference>
<organism evidence="2 3">
    <name type="scientific">Marinobacter mobilis</name>
    <dbReference type="NCBI Taxonomy" id="488533"/>
    <lineage>
        <taxon>Bacteria</taxon>
        <taxon>Pseudomonadati</taxon>
        <taxon>Pseudomonadota</taxon>
        <taxon>Gammaproteobacteria</taxon>
        <taxon>Pseudomonadales</taxon>
        <taxon>Marinobacteraceae</taxon>
        <taxon>Marinobacter</taxon>
    </lineage>
</organism>
<keyword evidence="1" id="KW-0812">Transmembrane</keyword>
<feature type="transmembrane region" description="Helical" evidence="1">
    <location>
        <begin position="16"/>
        <end position="35"/>
    </location>
</feature>
<reference evidence="2 3" key="1">
    <citation type="submission" date="2016-10" db="EMBL/GenBank/DDBJ databases">
        <authorList>
            <person name="de Groot N.N."/>
        </authorList>
    </citation>
    <scope>NUCLEOTIDE SEQUENCE [LARGE SCALE GENOMIC DNA]</scope>
    <source>
        <strain evidence="2 3">CGMCC 1.7059</strain>
    </source>
</reference>
<proteinExistence type="predicted"/>
<protein>
    <submittedName>
        <fullName evidence="2">Uncharacterized protein</fullName>
    </submittedName>
</protein>
<sequence length="226" mass="25916">MDAERLLANLTPLPESTLVLVLAGAALVLALLTLITSRRYRNRCQDDLDYTRQRLDILWREMDELRVEHFNGSSRPVSETTPPDPERLAIEQAAYEKLWPLICDLHEKLGTFLRAAETGEAASDSRLQARNAALEARTVLNTVRPFCYAHADDLATRLIDQEIKAHLAGCQYQDLRSETGNQEGGEREQLQQKFRMLYDGECRELLNQLIEVIRRRMIRTTEPSPR</sequence>
<name>A0A1H2SWU3_9GAMM</name>
<dbReference type="STRING" id="488533.SAMN04487960_102265"/>